<organism evidence="1 2">
    <name type="scientific">Auriscalpium vulgare</name>
    <dbReference type="NCBI Taxonomy" id="40419"/>
    <lineage>
        <taxon>Eukaryota</taxon>
        <taxon>Fungi</taxon>
        <taxon>Dikarya</taxon>
        <taxon>Basidiomycota</taxon>
        <taxon>Agaricomycotina</taxon>
        <taxon>Agaricomycetes</taxon>
        <taxon>Russulales</taxon>
        <taxon>Auriscalpiaceae</taxon>
        <taxon>Auriscalpium</taxon>
    </lineage>
</organism>
<reference evidence="1" key="1">
    <citation type="submission" date="2021-02" db="EMBL/GenBank/DDBJ databases">
        <authorList>
            <consortium name="DOE Joint Genome Institute"/>
            <person name="Ahrendt S."/>
            <person name="Looney B.P."/>
            <person name="Miyauchi S."/>
            <person name="Morin E."/>
            <person name="Drula E."/>
            <person name="Courty P.E."/>
            <person name="Chicoki N."/>
            <person name="Fauchery L."/>
            <person name="Kohler A."/>
            <person name="Kuo A."/>
            <person name="Labutti K."/>
            <person name="Pangilinan J."/>
            <person name="Lipzen A."/>
            <person name="Riley R."/>
            <person name="Andreopoulos W."/>
            <person name="He G."/>
            <person name="Johnson J."/>
            <person name="Barry K.W."/>
            <person name="Grigoriev I.V."/>
            <person name="Nagy L."/>
            <person name="Hibbett D."/>
            <person name="Henrissat B."/>
            <person name="Matheny P.B."/>
            <person name="Labbe J."/>
            <person name="Martin F."/>
        </authorList>
    </citation>
    <scope>NUCLEOTIDE SEQUENCE</scope>
    <source>
        <strain evidence="1">FP105234-sp</strain>
    </source>
</reference>
<gene>
    <name evidence="1" type="ORF">FA95DRAFT_1555841</name>
</gene>
<evidence type="ECO:0000313" key="2">
    <source>
        <dbReference type="Proteomes" id="UP000814033"/>
    </source>
</evidence>
<sequence length="115" mass="12790">MPPMSFVGTVTKAGFMRKTATVTVSRWVVDKRTGKRIARSKKFLVHDEQDQLRQEDSVVIRNCPPISARKRFTLETVVHSPTRERELAHLVARESAASTSIPAPSETQSAALSSQ</sequence>
<accession>A0ACB8S1W0</accession>
<dbReference type="EMBL" id="MU275863">
    <property type="protein sequence ID" value="KAI0050330.1"/>
    <property type="molecule type" value="Genomic_DNA"/>
</dbReference>
<protein>
    <submittedName>
        <fullName evidence="1">Nucleic acid-binding protein</fullName>
    </submittedName>
</protein>
<keyword evidence="2" id="KW-1185">Reference proteome</keyword>
<evidence type="ECO:0000313" key="1">
    <source>
        <dbReference type="EMBL" id="KAI0050330.1"/>
    </source>
</evidence>
<reference evidence="1" key="2">
    <citation type="journal article" date="2022" name="New Phytol.">
        <title>Evolutionary transition to the ectomycorrhizal habit in the genomes of a hyperdiverse lineage of mushroom-forming fungi.</title>
        <authorList>
            <person name="Looney B."/>
            <person name="Miyauchi S."/>
            <person name="Morin E."/>
            <person name="Drula E."/>
            <person name="Courty P.E."/>
            <person name="Kohler A."/>
            <person name="Kuo A."/>
            <person name="LaButti K."/>
            <person name="Pangilinan J."/>
            <person name="Lipzen A."/>
            <person name="Riley R."/>
            <person name="Andreopoulos W."/>
            <person name="He G."/>
            <person name="Johnson J."/>
            <person name="Nolan M."/>
            <person name="Tritt A."/>
            <person name="Barry K.W."/>
            <person name="Grigoriev I.V."/>
            <person name="Nagy L.G."/>
            <person name="Hibbett D."/>
            <person name="Henrissat B."/>
            <person name="Matheny P.B."/>
            <person name="Labbe J."/>
            <person name="Martin F.M."/>
        </authorList>
    </citation>
    <scope>NUCLEOTIDE SEQUENCE</scope>
    <source>
        <strain evidence="1">FP105234-sp</strain>
    </source>
</reference>
<comment type="caution">
    <text evidence="1">The sequence shown here is derived from an EMBL/GenBank/DDBJ whole genome shotgun (WGS) entry which is preliminary data.</text>
</comment>
<name>A0ACB8S1W0_9AGAM</name>
<proteinExistence type="predicted"/>
<dbReference type="Proteomes" id="UP000814033">
    <property type="component" value="Unassembled WGS sequence"/>
</dbReference>